<keyword evidence="1" id="KW-0805">Transcription regulation</keyword>
<dbReference type="InterPro" id="IPR000485">
    <property type="entry name" value="AsnC-type_HTH_dom"/>
</dbReference>
<dbReference type="Gene3D" id="1.10.10.10">
    <property type="entry name" value="Winged helix-like DNA-binding domain superfamily/Winged helix DNA-binding domain"/>
    <property type="match status" value="1"/>
</dbReference>
<dbReference type="Pfam" id="PF13404">
    <property type="entry name" value="HTH_AsnC-type"/>
    <property type="match status" value="1"/>
</dbReference>
<dbReference type="PROSITE" id="PS50956">
    <property type="entry name" value="HTH_ASNC_2"/>
    <property type="match status" value="1"/>
</dbReference>
<dbReference type="InterPro" id="IPR019887">
    <property type="entry name" value="Tscrpt_reg_AsnC/Lrp_C"/>
</dbReference>
<name>V4RA01_9HYPH</name>
<comment type="caution">
    <text evidence="5">The sequence shown here is derived from an EMBL/GenBank/DDBJ whole genome shotgun (WGS) entry which is preliminary data.</text>
</comment>
<protein>
    <submittedName>
        <fullName evidence="5">Transcriptional regulator, AsnC family</fullName>
    </submittedName>
</protein>
<dbReference type="PANTHER" id="PTHR30154:SF34">
    <property type="entry name" value="TRANSCRIPTIONAL REGULATOR AZLB"/>
    <property type="match status" value="1"/>
</dbReference>
<evidence type="ECO:0000313" key="6">
    <source>
        <dbReference type="Proteomes" id="UP000017819"/>
    </source>
</evidence>
<dbReference type="Gene3D" id="3.30.70.920">
    <property type="match status" value="1"/>
</dbReference>
<keyword evidence="3" id="KW-0804">Transcription</keyword>
<evidence type="ECO:0000256" key="1">
    <source>
        <dbReference type="ARBA" id="ARBA00023015"/>
    </source>
</evidence>
<evidence type="ECO:0000259" key="4">
    <source>
        <dbReference type="PROSITE" id="PS50956"/>
    </source>
</evidence>
<dbReference type="CDD" id="cd00090">
    <property type="entry name" value="HTH_ARSR"/>
    <property type="match status" value="1"/>
</dbReference>
<accession>V4RA01</accession>
<dbReference type="STRING" id="631454.N177_3059"/>
<dbReference type="InterPro" id="IPR036390">
    <property type="entry name" value="WH_DNA-bd_sf"/>
</dbReference>
<dbReference type="Proteomes" id="UP000017819">
    <property type="component" value="Unassembled WGS sequence"/>
</dbReference>
<evidence type="ECO:0000313" key="5">
    <source>
        <dbReference type="EMBL" id="ESR22991.1"/>
    </source>
</evidence>
<organism evidence="5 6">
    <name type="scientific">Lutibaculum baratangense AMV1</name>
    <dbReference type="NCBI Taxonomy" id="631454"/>
    <lineage>
        <taxon>Bacteria</taxon>
        <taxon>Pseudomonadati</taxon>
        <taxon>Pseudomonadota</taxon>
        <taxon>Alphaproteobacteria</taxon>
        <taxon>Hyphomicrobiales</taxon>
        <taxon>Tepidamorphaceae</taxon>
        <taxon>Lutibaculum</taxon>
    </lineage>
</organism>
<keyword evidence="6" id="KW-1185">Reference proteome</keyword>
<dbReference type="EMBL" id="AWXZ01000039">
    <property type="protein sequence ID" value="ESR22991.1"/>
    <property type="molecule type" value="Genomic_DNA"/>
</dbReference>
<reference evidence="5 6" key="1">
    <citation type="journal article" date="2014" name="Genome Announc.">
        <title>Draft Genome Sequence of Lutibaculum baratangense Strain AMV1T, Isolated from a Mud Volcano in Andamans, India.</title>
        <authorList>
            <person name="Singh A."/>
            <person name="Sreenivas A."/>
            <person name="Sathyanarayana Reddy G."/>
            <person name="Pinnaka A.K."/>
            <person name="Shivaji S."/>
        </authorList>
    </citation>
    <scope>NUCLEOTIDE SEQUENCE [LARGE SCALE GENOMIC DNA]</scope>
    <source>
        <strain evidence="5 6">AMV1</strain>
    </source>
</reference>
<feature type="domain" description="HTH asnC-type" evidence="4">
    <location>
        <begin position="13"/>
        <end position="74"/>
    </location>
</feature>
<dbReference type="AlphaFoldDB" id="V4RA01"/>
<dbReference type="GO" id="GO:0005829">
    <property type="term" value="C:cytosol"/>
    <property type="evidence" value="ECO:0007669"/>
    <property type="project" value="TreeGrafter"/>
</dbReference>
<dbReference type="InterPro" id="IPR036388">
    <property type="entry name" value="WH-like_DNA-bd_sf"/>
</dbReference>
<dbReference type="PATRIC" id="fig|631454.5.peg.3019"/>
<proteinExistence type="predicted"/>
<dbReference type="PRINTS" id="PR00033">
    <property type="entry name" value="HTHASNC"/>
</dbReference>
<dbReference type="GO" id="GO:0043565">
    <property type="term" value="F:sequence-specific DNA binding"/>
    <property type="evidence" value="ECO:0007669"/>
    <property type="project" value="InterPro"/>
</dbReference>
<dbReference type="SMART" id="SM00344">
    <property type="entry name" value="HTH_ASNC"/>
    <property type="match status" value="1"/>
</dbReference>
<evidence type="ECO:0000256" key="3">
    <source>
        <dbReference type="ARBA" id="ARBA00023163"/>
    </source>
</evidence>
<keyword evidence="2" id="KW-0238">DNA-binding</keyword>
<dbReference type="GO" id="GO:0043200">
    <property type="term" value="P:response to amino acid"/>
    <property type="evidence" value="ECO:0007669"/>
    <property type="project" value="TreeGrafter"/>
</dbReference>
<dbReference type="InterPro" id="IPR019888">
    <property type="entry name" value="Tscrpt_reg_AsnC-like"/>
</dbReference>
<dbReference type="eggNOG" id="COG1522">
    <property type="taxonomic scope" value="Bacteria"/>
</dbReference>
<evidence type="ECO:0000256" key="2">
    <source>
        <dbReference type="ARBA" id="ARBA00023125"/>
    </source>
</evidence>
<sequence>MVRQMQRSRKIHLDVADMRILRELQEDAARSVAEIAKAAGLSQTPCWRRIKRLKDEGVLSATVAVVDRHALGLDFVSYAFIKLALPSRSNMEEFDRAVMHWPEVVSCERITGQVDYLIKVIVEDMRAYDDFLRNRLLALELVSDVQSRIVISTVKTSTGLPLIEA</sequence>
<dbReference type="GO" id="GO:0006355">
    <property type="term" value="P:regulation of DNA-templated transcription"/>
    <property type="evidence" value="ECO:0007669"/>
    <property type="project" value="UniProtKB-ARBA"/>
</dbReference>
<dbReference type="InterPro" id="IPR011991">
    <property type="entry name" value="ArsR-like_HTH"/>
</dbReference>
<dbReference type="SUPFAM" id="SSF46785">
    <property type="entry name" value="Winged helix' DNA-binding domain"/>
    <property type="match status" value="1"/>
</dbReference>
<dbReference type="SUPFAM" id="SSF54909">
    <property type="entry name" value="Dimeric alpha+beta barrel"/>
    <property type="match status" value="1"/>
</dbReference>
<dbReference type="Pfam" id="PF01037">
    <property type="entry name" value="AsnC_trans_reg"/>
    <property type="match status" value="1"/>
</dbReference>
<dbReference type="InterPro" id="IPR011008">
    <property type="entry name" value="Dimeric_a/b-barrel"/>
</dbReference>
<gene>
    <name evidence="5" type="ORF">N177_3059</name>
</gene>
<dbReference type="PANTHER" id="PTHR30154">
    <property type="entry name" value="LEUCINE-RESPONSIVE REGULATORY PROTEIN"/>
    <property type="match status" value="1"/>
</dbReference>